<evidence type="ECO:0000256" key="1">
    <source>
        <dbReference type="ARBA" id="ARBA00004571"/>
    </source>
</evidence>
<evidence type="ECO:0000256" key="10">
    <source>
        <dbReference type="ARBA" id="ARBA00023136"/>
    </source>
</evidence>
<keyword evidence="10 12" id="KW-0472">Membrane</keyword>
<comment type="subcellular location">
    <subcellularLocation>
        <location evidence="1 12">Cell outer membrane</location>
        <topology evidence="1 12">Multi-pass membrane protein</topology>
    </subcellularLocation>
</comment>
<dbReference type="Gene3D" id="2.40.170.20">
    <property type="entry name" value="TonB-dependent receptor, beta-barrel domain"/>
    <property type="match status" value="1"/>
</dbReference>
<evidence type="ECO:0000313" key="14">
    <source>
        <dbReference type="EMBL" id="WNZ21654.1"/>
    </source>
</evidence>
<evidence type="ECO:0000256" key="9">
    <source>
        <dbReference type="ARBA" id="ARBA00023077"/>
    </source>
</evidence>
<dbReference type="FunFam" id="2.40.170.20:FF:000005">
    <property type="entry name" value="TonB-dependent siderophore receptor"/>
    <property type="match status" value="1"/>
</dbReference>
<evidence type="ECO:0000256" key="12">
    <source>
        <dbReference type="PROSITE-ProRule" id="PRU01360"/>
    </source>
</evidence>
<keyword evidence="7" id="KW-0408">Iron</keyword>
<sequence>MRRCHESWAASVQVSLWVVASVFGSLAVAVGTLPVIAQEEPASDEFLVLNDEFNARPDVTQRLVGTDTNVYDFNVNLIGNFSTGSIDHQLVFGVDWGEFTRTVELFTGTAAPIDLFAPIYEQPLSPFSLAFNGVFYRSTLGIYVQDQVTLTDNLNLLLGGRFDLSTETSRNFVAGTETRQTSDAFSPRIGIVYQPIEPISLYASYSRSFTPLSGTTFEGDLFQPERGTQYEAGVKADINDQLSATLAFYDLTRSNVLTPDNRPGVPPDEFEIQTREQRSRGIELNVQGEILPGWNILAGYAYTDAQITEDNAIPTGNRLSNVPENAFSLWTSYEIQSGDFQGLGVGLGLFFVGERPIDLENSVELPSYLRTDASIFYRRDRFRAALNFRNLFDVDYFESALSTLRVYRGTPFTVQGTISWEF</sequence>
<dbReference type="AlphaFoldDB" id="A0AA96WAS2"/>
<keyword evidence="3 12" id="KW-1134">Transmembrane beta strand</keyword>
<feature type="domain" description="TonB-dependent receptor-like beta-barrel" evidence="13">
    <location>
        <begin position="62"/>
        <end position="391"/>
    </location>
</feature>
<dbReference type="PANTHER" id="PTHR32552">
    <property type="entry name" value="FERRICHROME IRON RECEPTOR-RELATED"/>
    <property type="match status" value="1"/>
</dbReference>
<evidence type="ECO:0000259" key="13">
    <source>
        <dbReference type="Pfam" id="PF00593"/>
    </source>
</evidence>
<evidence type="ECO:0000256" key="8">
    <source>
        <dbReference type="ARBA" id="ARBA00023065"/>
    </source>
</evidence>
<name>A0AA96WAS2_9CYAN</name>
<dbReference type="InterPro" id="IPR036942">
    <property type="entry name" value="Beta-barrel_TonB_sf"/>
</dbReference>
<dbReference type="EMBL" id="CP053586">
    <property type="protein sequence ID" value="WNZ21654.1"/>
    <property type="molecule type" value="Genomic_DNA"/>
</dbReference>
<reference evidence="14" key="1">
    <citation type="submission" date="2020-05" db="EMBL/GenBank/DDBJ databases">
        <authorList>
            <person name="Zhu T."/>
            <person name="Keshari N."/>
            <person name="Lu X."/>
        </authorList>
    </citation>
    <scope>NUCLEOTIDE SEQUENCE</scope>
    <source>
        <strain evidence="14">NK1-12</strain>
    </source>
</reference>
<dbReference type="PROSITE" id="PS52016">
    <property type="entry name" value="TONB_DEPENDENT_REC_3"/>
    <property type="match status" value="1"/>
</dbReference>
<keyword evidence="5 12" id="KW-0812">Transmembrane</keyword>
<gene>
    <name evidence="14" type="ORF">HJG54_01380</name>
</gene>
<keyword evidence="11 12" id="KW-0998">Cell outer membrane</keyword>
<dbReference type="InterPro" id="IPR039426">
    <property type="entry name" value="TonB-dep_rcpt-like"/>
</dbReference>
<dbReference type="PANTHER" id="PTHR32552:SF68">
    <property type="entry name" value="FERRICHROME OUTER MEMBRANE TRANSPORTER_PHAGE RECEPTOR"/>
    <property type="match status" value="1"/>
</dbReference>
<dbReference type="GO" id="GO:0009279">
    <property type="term" value="C:cell outer membrane"/>
    <property type="evidence" value="ECO:0007669"/>
    <property type="project" value="UniProtKB-SubCell"/>
</dbReference>
<keyword evidence="2 12" id="KW-0813">Transport</keyword>
<dbReference type="GO" id="GO:0015891">
    <property type="term" value="P:siderophore transport"/>
    <property type="evidence" value="ECO:0007669"/>
    <property type="project" value="InterPro"/>
</dbReference>
<keyword evidence="9" id="KW-0798">TonB box</keyword>
<organism evidence="14">
    <name type="scientific">Leptolyngbya sp. NK1-12</name>
    <dbReference type="NCBI Taxonomy" id="2547451"/>
    <lineage>
        <taxon>Bacteria</taxon>
        <taxon>Bacillati</taxon>
        <taxon>Cyanobacteriota</taxon>
        <taxon>Cyanophyceae</taxon>
        <taxon>Leptolyngbyales</taxon>
        <taxon>Leptolyngbyaceae</taxon>
        <taxon>Leptolyngbya group</taxon>
        <taxon>Leptolyngbya</taxon>
    </lineage>
</organism>
<dbReference type="GO" id="GO:0038023">
    <property type="term" value="F:signaling receptor activity"/>
    <property type="evidence" value="ECO:0007669"/>
    <property type="project" value="InterPro"/>
</dbReference>
<keyword evidence="14" id="KW-0675">Receptor</keyword>
<evidence type="ECO:0000256" key="2">
    <source>
        <dbReference type="ARBA" id="ARBA00022448"/>
    </source>
</evidence>
<keyword evidence="6" id="KW-0732">Signal</keyword>
<proteinExistence type="inferred from homology"/>
<keyword evidence="4" id="KW-0410">Iron transport</keyword>
<evidence type="ECO:0000256" key="6">
    <source>
        <dbReference type="ARBA" id="ARBA00022729"/>
    </source>
</evidence>
<dbReference type="SUPFAM" id="SSF56935">
    <property type="entry name" value="Porins"/>
    <property type="match status" value="1"/>
</dbReference>
<evidence type="ECO:0000256" key="11">
    <source>
        <dbReference type="ARBA" id="ARBA00023237"/>
    </source>
</evidence>
<evidence type="ECO:0000256" key="3">
    <source>
        <dbReference type="ARBA" id="ARBA00022452"/>
    </source>
</evidence>
<keyword evidence="8" id="KW-0406">Ion transport</keyword>
<evidence type="ECO:0000256" key="4">
    <source>
        <dbReference type="ARBA" id="ARBA00022496"/>
    </source>
</evidence>
<dbReference type="InterPro" id="IPR010105">
    <property type="entry name" value="TonB_sidphr_rcpt"/>
</dbReference>
<dbReference type="NCBIfam" id="TIGR01783">
    <property type="entry name" value="TonB-siderophor"/>
    <property type="match status" value="1"/>
</dbReference>
<evidence type="ECO:0000256" key="5">
    <source>
        <dbReference type="ARBA" id="ARBA00022692"/>
    </source>
</evidence>
<evidence type="ECO:0000256" key="7">
    <source>
        <dbReference type="ARBA" id="ARBA00023004"/>
    </source>
</evidence>
<protein>
    <submittedName>
        <fullName evidence="14">TonB-dependent siderophore receptor</fullName>
    </submittedName>
</protein>
<accession>A0AA96WAS2</accession>
<dbReference type="Pfam" id="PF00593">
    <property type="entry name" value="TonB_dep_Rec_b-barrel"/>
    <property type="match status" value="1"/>
</dbReference>
<dbReference type="InterPro" id="IPR000531">
    <property type="entry name" value="Beta-barrel_TonB"/>
</dbReference>
<comment type="similarity">
    <text evidence="12">Belongs to the TonB-dependent receptor family.</text>
</comment>
<dbReference type="GO" id="GO:0015344">
    <property type="term" value="F:siderophore uptake transmembrane transporter activity"/>
    <property type="evidence" value="ECO:0007669"/>
    <property type="project" value="TreeGrafter"/>
</dbReference>